<dbReference type="InterPro" id="IPR003010">
    <property type="entry name" value="C-N_Hydrolase"/>
</dbReference>
<dbReference type="SUPFAM" id="SSF56317">
    <property type="entry name" value="Carbon-nitrogen hydrolase"/>
    <property type="match status" value="1"/>
</dbReference>
<dbReference type="InterPro" id="IPR004563">
    <property type="entry name" value="Apolipo_AcylTrfase"/>
</dbReference>
<dbReference type="CDD" id="cd07571">
    <property type="entry name" value="ALP_N-acyl_transferase"/>
    <property type="match status" value="1"/>
</dbReference>
<evidence type="ECO:0000256" key="4">
    <source>
        <dbReference type="ARBA" id="ARBA00022679"/>
    </source>
</evidence>
<dbReference type="InterPro" id="IPR036526">
    <property type="entry name" value="C-N_Hydrolase_sf"/>
</dbReference>
<evidence type="ECO:0000256" key="2">
    <source>
        <dbReference type="ARBA" id="ARBA00010065"/>
    </source>
</evidence>
<evidence type="ECO:0000256" key="3">
    <source>
        <dbReference type="ARBA" id="ARBA00022475"/>
    </source>
</evidence>
<keyword evidence="8 9" id="KW-0012">Acyltransferase</keyword>
<feature type="transmembrane region" description="Helical" evidence="9">
    <location>
        <begin position="67"/>
        <end position="86"/>
    </location>
</feature>
<dbReference type="GO" id="GO:0016410">
    <property type="term" value="F:N-acyltransferase activity"/>
    <property type="evidence" value="ECO:0007669"/>
    <property type="project" value="UniProtKB-UniRule"/>
</dbReference>
<comment type="similarity">
    <text evidence="2 9">Belongs to the CN hydrolase family. Apolipoprotein N-acyltransferase subfamily.</text>
</comment>
<evidence type="ECO:0000256" key="6">
    <source>
        <dbReference type="ARBA" id="ARBA00022989"/>
    </source>
</evidence>
<feature type="domain" description="CN hydrolase" evidence="10">
    <location>
        <begin position="231"/>
        <end position="468"/>
    </location>
</feature>
<dbReference type="AlphaFoldDB" id="A0A401JBJ9"/>
<evidence type="ECO:0000256" key="8">
    <source>
        <dbReference type="ARBA" id="ARBA00023315"/>
    </source>
</evidence>
<feature type="transmembrane region" description="Helical" evidence="9">
    <location>
        <begin position="22"/>
        <end position="55"/>
    </location>
</feature>
<comment type="catalytic activity">
    <reaction evidence="9">
        <text>N-terminal S-1,2-diacyl-sn-glyceryl-L-cysteinyl-[lipoprotein] + a glycerophospholipid = N-acyl-S-1,2-diacyl-sn-glyceryl-L-cysteinyl-[lipoprotein] + a 2-acyl-sn-glycero-3-phospholipid + H(+)</text>
        <dbReference type="Rhea" id="RHEA:48228"/>
        <dbReference type="Rhea" id="RHEA-COMP:14681"/>
        <dbReference type="Rhea" id="RHEA-COMP:14684"/>
        <dbReference type="ChEBI" id="CHEBI:15378"/>
        <dbReference type="ChEBI" id="CHEBI:136912"/>
        <dbReference type="ChEBI" id="CHEBI:140656"/>
        <dbReference type="ChEBI" id="CHEBI:140657"/>
        <dbReference type="ChEBI" id="CHEBI:140660"/>
        <dbReference type="EC" id="2.3.1.269"/>
    </reaction>
</comment>
<dbReference type="UniPathway" id="UPA00666"/>
<evidence type="ECO:0000256" key="1">
    <source>
        <dbReference type="ARBA" id="ARBA00004651"/>
    </source>
</evidence>
<evidence type="ECO:0000256" key="9">
    <source>
        <dbReference type="HAMAP-Rule" id="MF_01148"/>
    </source>
</evidence>
<evidence type="ECO:0000313" key="12">
    <source>
        <dbReference type="Proteomes" id="UP000286806"/>
    </source>
</evidence>
<keyword evidence="7 9" id="KW-0472">Membrane</keyword>
<dbReference type="Gene3D" id="3.60.110.10">
    <property type="entry name" value="Carbon-nitrogen hydrolase"/>
    <property type="match status" value="1"/>
</dbReference>
<reference evidence="11 12" key="1">
    <citation type="journal article" date="2019" name="Front. Microbiol.">
        <title>Genomes of Neutrophilic Sulfur-Oxidizing Chemolithoautotrophs Representing 9 Proteobacterial Species From 8 Genera.</title>
        <authorList>
            <person name="Watanabe T."/>
            <person name="Kojima H."/>
            <person name="Umezawa K."/>
            <person name="Hori C."/>
            <person name="Takasuka T.E."/>
            <person name="Kato Y."/>
            <person name="Fukui M."/>
        </authorList>
    </citation>
    <scope>NUCLEOTIDE SEQUENCE [LARGE SCALE GENOMIC DNA]</scope>
    <source>
        <strain evidence="11 12">TTN</strain>
    </source>
</reference>
<evidence type="ECO:0000256" key="7">
    <source>
        <dbReference type="ARBA" id="ARBA00023136"/>
    </source>
</evidence>
<keyword evidence="12" id="KW-1185">Reference proteome</keyword>
<dbReference type="HAMAP" id="MF_01148">
    <property type="entry name" value="Lnt"/>
    <property type="match status" value="1"/>
</dbReference>
<name>A0A401JBJ9_9PROT</name>
<dbReference type="PANTHER" id="PTHR38686">
    <property type="entry name" value="APOLIPOPROTEIN N-ACYLTRANSFERASE"/>
    <property type="match status" value="1"/>
</dbReference>
<accession>A0A401JBJ9</accession>
<sequence length="505" mass="55289">MRLGCAGRLDLAHPLRVPRWHFIAAPLLGAVSVFGFAPFYAFVIPLFSLAGLIWLWRHQHSARQATLSGFLFGLGYFGSGVSWIYISLHTYGGMSMPLAVLATTLFCAFLALFPAAVGGLQHGLRNAGVARWLLAVPALWVVGEWVRGWIFTGFPWLAIGYSQVPASPLTGFAPLLGVYGVSLILALSAAVLALGRLRYVLMAAALWLAGWGLGQIHWTQPVGAPVAVSLLQGNIAQDMKWQPEKVVSTLRDYREMVAASPGRLIILPETAIPVFYDQVPASYLNDLAETARAHGGDVLVGMPEQFPDGRYFNSVLSFGTASTHTYRKFHLVPFGEYIPMKWLFGWIINVLHIPLSDFARGDAYQVPMPVAGQHVAMNICYEDVFGEEIIHQLPRATLLVNVSNDAWFGDSVAPWQHMQSSQMRALETGRYMLRATNTGATAIIDTRGRVLQELPLFTRATLNGSAQGYQGATPFVDWGNHAALLLCALMLGAAGIIMWRKAAQR</sequence>
<evidence type="ECO:0000259" key="10">
    <source>
        <dbReference type="PROSITE" id="PS50263"/>
    </source>
</evidence>
<dbReference type="PROSITE" id="PS50263">
    <property type="entry name" value="CN_HYDROLASE"/>
    <property type="match status" value="1"/>
</dbReference>
<dbReference type="PANTHER" id="PTHR38686:SF1">
    <property type="entry name" value="APOLIPOPROTEIN N-ACYLTRANSFERASE"/>
    <property type="match status" value="1"/>
</dbReference>
<dbReference type="EMBL" id="BGOW01000003">
    <property type="protein sequence ID" value="GBL44930.1"/>
    <property type="molecule type" value="Genomic_DNA"/>
</dbReference>
<dbReference type="Proteomes" id="UP000286806">
    <property type="component" value="Unassembled WGS sequence"/>
</dbReference>
<gene>
    <name evidence="9" type="primary">lnt</name>
    <name evidence="11" type="ORF">SFMTTN_0731</name>
</gene>
<keyword evidence="6 9" id="KW-1133">Transmembrane helix</keyword>
<dbReference type="Pfam" id="PF00795">
    <property type="entry name" value="CN_hydrolase"/>
    <property type="match status" value="1"/>
</dbReference>
<comment type="subcellular location">
    <subcellularLocation>
        <location evidence="1 9">Cell membrane</location>
        <topology evidence="1 9">Multi-pass membrane protein</topology>
    </subcellularLocation>
</comment>
<organism evidence="11 12">
    <name type="scientific">Sulfuriferula multivorans</name>
    <dbReference type="NCBI Taxonomy" id="1559896"/>
    <lineage>
        <taxon>Bacteria</taxon>
        <taxon>Pseudomonadati</taxon>
        <taxon>Pseudomonadota</taxon>
        <taxon>Betaproteobacteria</taxon>
        <taxon>Nitrosomonadales</taxon>
        <taxon>Sulfuricellaceae</taxon>
        <taxon>Sulfuriferula</taxon>
    </lineage>
</organism>
<dbReference type="GO" id="GO:0042158">
    <property type="term" value="P:lipoprotein biosynthetic process"/>
    <property type="evidence" value="ECO:0007669"/>
    <property type="project" value="UniProtKB-UniRule"/>
</dbReference>
<protein>
    <recommendedName>
        <fullName evidence="9">Apolipoprotein N-acyltransferase</fullName>
        <shortName evidence="9">ALP N-acyltransferase</shortName>
        <ecNumber evidence="9">2.3.1.269</ecNumber>
    </recommendedName>
</protein>
<feature type="transmembrane region" description="Helical" evidence="9">
    <location>
        <begin position="98"/>
        <end position="120"/>
    </location>
</feature>
<feature type="transmembrane region" description="Helical" evidence="9">
    <location>
        <begin position="199"/>
        <end position="218"/>
    </location>
</feature>
<feature type="transmembrane region" description="Helical" evidence="9">
    <location>
        <begin position="478"/>
        <end position="499"/>
    </location>
</feature>
<keyword evidence="11" id="KW-0449">Lipoprotein</keyword>
<feature type="transmembrane region" description="Helical" evidence="9">
    <location>
        <begin position="132"/>
        <end position="151"/>
    </location>
</feature>
<evidence type="ECO:0000256" key="5">
    <source>
        <dbReference type="ARBA" id="ARBA00022692"/>
    </source>
</evidence>
<comment type="caution">
    <text evidence="11">The sequence shown here is derived from an EMBL/GenBank/DDBJ whole genome shotgun (WGS) entry which is preliminary data.</text>
</comment>
<comment type="pathway">
    <text evidence="9">Protein modification; lipoprotein biosynthesis (N-acyl transfer).</text>
</comment>
<dbReference type="NCBIfam" id="TIGR00546">
    <property type="entry name" value="lnt"/>
    <property type="match status" value="1"/>
</dbReference>
<dbReference type="GO" id="GO:0005886">
    <property type="term" value="C:plasma membrane"/>
    <property type="evidence" value="ECO:0007669"/>
    <property type="project" value="UniProtKB-SubCell"/>
</dbReference>
<keyword evidence="4 9" id="KW-0808">Transferase</keyword>
<keyword evidence="5 9" id="KW-0812">Transmembrane</keyword>
<feature type="transmembrane region" description="Helical" evidence="9">
    <location>
        <begin position="171"/>
        <end position="192"/>
    </location>
</feature>
<dbReference type="Pfam" id="PF20154">
    <property type="entry name" value="LNT_N"/>
    <property type="match status" value="1"/>
</dbReference>
<dbReference type="InterPro" id="IPR045378">
    <property type="entry name" value="LNT_N"/>
</dbReference>
<evidence type="ECO:0000313" key="11">
    <source>
        <dbReference type="EMBL" id="GBL44930.1"/>
    </source>
</evidence>
<dbReference type="EC" id="2.3.1.269" evidence="9"/>
<proteinExistence type="inferred from homology"/>
<comment type="function">
    <text evidence="9">Catalyzes the phospholipid dependent N-acylation of the N-terminal cysteine of apolipoprotein, the last step in lipoprotein maturation.</text>
</comment>
<keyword evidence="3 9" id="KW-1003">Cell membrane</keyword>